<comment type="caution">
    <text evidence="16">The sequence shown here is derived from an EMBL/GenBank/DDBJ whole genome shotgun (WGS) entry which is preliminary data.</text>
</comment>
<keyword evidence="11" id="KW-1015">Disulfide bond</keyword>
<organism evidence="16">
    <name type="scientific">Salvia splendens</name>
    <name type="common">Scarlet sage</name>
    <dbReference type="NCBI Taxonomy" id="180675"/>
    <lineage>
        <taxon>Eukaryota</taxon>
        <taxon>Viridiplantae</taxon>
        <taxon>Streptophyta</taxon>
        <taxon>Embryophyta</taxon>
        <taxon>Tracheophyta</taxon>
        <taxon>Spermatophyta</taxon>
        <taxon>Magnoliopsida</taxon>
        <taxon>eudicotyledons</taxon>
        <taxon>Gunneridae</taxon>
        <taxon>Pentapetalae</taxon>
        <taxon>asterids</taxon>
        <taxon>lamiids</taxon>
        <taxon>Lamiales</taxon>
        <taxon>Lamiaceae</taxon>
        <taxon>Nepetoideae</taxon>
        <taxon>Mentheae</taxon>
        <taxon>Salviinae</taxon>
        <taxon>Salvia</taxon>
        <taxon>Salvia subgen. Calosphace</taxon>
        <taxon>core Calosphace</taxon>
    </lineage>
</organism>
<dbReference type="Proteomes" id="UP000298416">
    <property type="component" value="Unassembled WGS sequence"/>
</dbReference>
<protein>
    <recommendedName>
        <fullName evidence="15">Gnk2-homologous domain-containing protein</fullName>
    </recommendedName>
</protein>
<evidence type="ECO:0000256" key="14">
    <source>
        <dbReference type="SAM" id="SignalP"/>
    </source>
</evidence>
<evidence type="ECO:0000256" key="4">
    <source>
        <dbReference type="ARBA" id="ARBA00022581"/>
    </source>
</evidence>
<keyword evidence="2" id="KW-0813">Transport</keyword>
<keyword evidence="3" id="KW-1003">Cell membrane</keyword>
<evidence type="ECO:0000256" key="7">
    <source>
        <dbReference type="ARBA" id="ARBA00022737"/>
    </source>
</evidence>
<keyword evidence="9" id="KW-1133">Transmembrane helix</keyword>
<keyword evidence="4" id="KW-0945">Host-virus interaction</keyword>
<dbReference type="InterPro" id="IPR038408">
    <property type="entry name" value="GNK2_sf"/>
</dbReference>
<evidence type="ECO:0000313" key="16">
    <source>
        <dbReference type="EMBL" id="KAG6426960.1"/>
    </source>
</evidence>
<dbReference type="GO" id="GO:0046739">
    <property type="term" value="P:transport of virus in multicellular host"/>
    <property type="evidence" value="ECO:0007669"/>
    <property type="project" value="TreeGrafter"/>
</dbReference>
<dbReference type="PANTHER" id="PTHR32080">
    <property type="entry name" value="ANTIFUNGAL PROTEIN GINKBILOBIN-2-LIKE"/>
    <property type="match status" value="1"/>
</dbReference>
<evidence type="ECO:0000256" key="11">
    <source>
        <dbReference type="ARBA" id="ARBA00023157"/>
    </source>
</evidence>
<name>A0A8X8Y5Z4_SALSN</name>
<evidence type="ECO:0000256" key="13">
    <source>
        <dbReference type="ARBA" id="ARBA00038393"/>
    </source>
</evidence>
<dbReference type="GO" id="GO:0010497">
    <property type="term" value="P:plasmodesmata-mediated intercellular transport"/>
    <property type="evidence" value="ECO:0007669"/>
    <property type="project" value="TreeGrafter"/>
</dbReference>
<dbReference type="Gene3D" id="3.30.430.20">
    <property type="entry name" value="Gnk2 domain, C-X8-C-X2-C motif"/>
    <property type="match status" value="2"/>
</dbReference>
<keyword evidence="17" id="KW-1185">Reference proteome</keyword>
<feature type="domain" description="Gnk2-homologous" evidence="15">
    <location>
        <begin position="130"/>
        <end position="228"/>
    </location>
</feature>
<dbReference type="InterPro" id="IPR002902">
    <property type="entry name" value="GNK2"/>
</dbReference>
<accession>A0A8X8Y5Z4</accession>
<evidence type="ECO:0000256" key="2">
    <source>
        <dbReference type="ARBA" id="ARBA00022448"/>
    </source>
</evidence>
<dbReference type="Pfam" id="PF01657">
    <property type="entry name" value="Stress-antifung"/>
    <property type="match status" value="2"/>
</dbReference>
<keyword evidence="10" id="KW-0472">Membrane</keyword>
<dbReference type="CDD" id="cd23509">
    <property type="entry name" value="Gnk2-like"/>
    <property type="match status" value="2"/>
</dbReference>
<evidence type="ECO:0000256" key="6">
    <source>
        <dbReference type="ARBA" id="ARBA00022729"/>
    </source>
</evidence>
<dbReference type="InterPro" id="IPR051378">
    <property type="entry name" value="Cell2Cell_Antifungal"/>
</dbReference>
<feature type="signal peptide" evidence="14">
    <location>
        <begin position="1"/>
        <end position="21"/>
    </location>
</feature>
<dbReference type="EMBL" id="PNBA02000004">
    <property type="protein sequence ID" value="KAG6426960.1"/>
    <property type="molecule type" value="Genomic_DNA"/>
</dbReference>
<keyword evidence="8" id="KW-0965">Cell junction</keyword>
<dbReference type="FunFam" id="3.30.430.20:FF:000001">
    <property type="entry name" value="cysteine-rich repeat secretory protein 3"/>
    <property type="match status" value="1"/>
</dbReference>
<keyword evidence="7" id="KW-0677">Repeat</keyword>
<comment type="similarity">
    <text evidence="13">Belongs to the cysteine-rich repeat secretory protein family. Plasmodesmata-located proteins (PDLD) subfamily.</text>
</comment>
<evidence type="ECO:0000256" key="9">
    <source>
        <dbReference type="ARBA" id="ARBA00022989"/>
    </source>
</evidence>
<evidence type="ECO:0000256" key="3">
    <source>
        <dbReference type="ARBA" id="ARBA00022475"/>
    </source>
</evidence>
<proteinExistence type="inferred from homology"/>
<evidence type="ECO:0000256" key="12">
    <source>
        <dbReference type="ARBA" id="ARBA00024184"/>
    </source>
</evidence>
<comment type="subcellular location">
    <subcellularLocation>
        <location evidence="12">Cell junction</location>
        <location evidence="12">Plasmodesma</location>
    </subcellularLocation>
    <subcellularLocation>
        <location evidence="1">Cell membrane</location>
        <topology evidence="1">Single-pass type I membrane protein</topology>
    </subcellularLocation>
</comment>
<dbReference type="GO" id="GO:0009506">
    <property type="term" value="C:plasmodesma"/>
    <property type="evidence" value="ECO:0007669"/>
    <property type="project" value="UniProtKB-SubCell"/>
</dbReference>
<feature type="chain" id="PRO_5036446630" description="Gnk2-homologous domain-containing protein" evidence="14">
    <location>
        <begin position="22"/>
        <end position="617"/>
    </location>
</feature>
<reference evidence="16" key="1">
    <citation type="submission" date="2018-01" db="EMBL/GenBank/DDBJ databases">
        <authorList>
            <person name="Mao J.F."/>
        </authorList>
    </citation>
    <scope>NUCLEOTIDE SEQUENCE</scope>
    <source>
        <strain evidence="16">Huo1</strain>
        <tissue evidence="16">Leaf</tissue>
    </source>
</reference>
<reference evidence="16" key="2">
    <citation type="submission" date="2020-08" db="EMBL/GenBank/DDBJ databases">
        <title>Plant Genome Project.</title>
        <authorList>
            <person name="Zhang R.-G."/>
        </authorList>
    </citation>
    <scope>NUCLEOTIDE SEQUENCE</scope>
    <source>
        <strain evidence="16">Huo1</strain>
        <tissue evidence="16">Leaf</tissue>
    </source>
</reference>
<dbReference type="GO" id="GO:0005886">
    <property type="term" value="C:plasma membrane"/>
    <property type="evidence" value="ECO:0007669"/>
    <property type="project" value="UniProtKB-SubCell"/>
</dbReference>
<evidence type="ECO:0000313" key="17">
    <source>
        <dbReference type="Proteomes" id="UP000298416"/>
    </source>
</evidence>
<evidence type="ECO:0000256" key="10">
    <source>
        <dbReference type="ARBA" id="ARBA00023136"/>
    </source>
</evidence>
<sequence>MGPSPIIFSLILSLSSIQASSSDYTTYVFKGCADQKFPDSNPLYNQNLKTLASALTSRSSAANYYKTSSGDGASAINGLYQCRGDLSFSDCSRCVAKATSMAGKLCGTAVAARVQLSGCYIRYEIAGFRQASATELVYKVCGPGRAGLGERLDAALGGIAKGVAPSRFYAGGYESVYVLGQCEGDLNSNDCVSCVKMAAESAKSECGSAVSAQIYMLECYISYTYYPNGAPTNHHSSSIPSSGNHSHEIDPALYLKEREEYAADGGDCDGRASGNGARLLQSGFSPIQRLFPIQQRLFSTHFSCCNISSPLIPLHLLSTSNEAACTRVHVAISPQSSVDHALLKPVKIEKGRRAWSVREEEIFLSSLKELVAIGWKTDNGFKGGYGKKLEIAMQREFPCTDIREKPHINSKLTTWKKNYSSLVNMLSLSGAGFNVRGDFLIDLSNDQWEHVMKVDTNEKSMRNKTWPYFDEWNIIFGKDRANGNSAEGLKKAVNELDAQEAMGNTNTSGEHSINVDKDDITGEEDDTILGGIPGLAQRDKFEAIRILLEKQEHLDVVIALPESERLDYITYILDKVYQSVSQEINAQDALANAKPKTYLGLPILSKASILLFEYVMY</sequence>
<evidence type="ECO:0000256" key="5">
    <source>
        <dbReference type="ARBA" id="ARBA00022692"/>
    </source>
</evidence>
<evidence type="ECO:0000256" key="8">
    <source>
        <dbReference type="ARBA" id="ARBA00022949"/>
    </source>
</evidence>
<evidence type="ECO:0000256" key="1">
    <source>
        <dbReference type="ARBA" id="ARBA00004251"/>
    </source>
</evidence>
<keyword evidence="6 14" id="KW-0732">Signal</keyword>
<feature type="domain" description="Gnk2-homologous" evidence="15">
    <location>
        <begin position="25"/>
        <end position="128"/>
    </location>
</feature>
<gene>
    <name evidence="16" type="ORF">SASPL_111199</name>
</gene>
<keyword evidence="5" id="KW-0812">Transmembrane</keyword>
<dbReference type="AlphaFoldDB" id="A0A8X8Y5Z4"/>
<evidence type="ECO:0000259" key="15">
    <source>
        <dbReference type="PROSITE" id="PS51473"/>
    </source>
</evidence>
<dbReference type="PANTHER" id="PTHR32080:SF36">
    <property type="entry name" value="PLASMODESMATA-LOCATED PROTEIN 1"/>
    <property type="match status" value="1"/>
</dbReference>
<dbReference type="PROSITE" id="PS51473">
    <property type="entry name" value="GNK2"/>
    <property type="match status" value="2"/>
</dbReference>